<protein>
    <recommendedName>
        <fullName evidence="3">Cthe-2314-like HEPN domain-containing protein</fullName>
    </recommendedName>
</protein>
<evidence type="ECO:0008006" key="3">
    <source>
        <dbReference type="Google" id="ProtNLM"/>
    </source>
</evidence>
<dbReference type="RefSeq" id="WP_354662738.1">
    <property type="nucleotide sequence ID" value="NZ_JBEXAC010000002.1"/>
</dbReference>
<accession>A0ABV2TAY2</accession>
<dbReference type="Proteomes" id="UP001549749">
    <property type="component" value="Unassembled WGS sequence"/>
</dbReference>
<name>A0ABV2TAY2_9BACT</name>
<dbReference type="EMBL" id="JBEXAC010000002">
    <property type="protein sequence ID" value="MET7000178.1"/>
    <property type="molecule type" value="Genomic_DNA"/>
</dbReference>
<evidence type="ECO:0000313" key="1">
    <source>
        <dbReference type="EMBL" id="MET7000178.1"/>
    </source>
</evidence>
<proteinExistence type="predicted"/>
<sequence length="221" mass="26370">MGTDAIPNKTVWDNPKDSRFLNKMTRIIIQNLFAKGYLREQDLLLSNEAFAKKILLITENMDLEVTIDYRESLIKHAENCYQLKEYQLAVVIYTMFFEHSLNNLIHHQGLKRGMDEKDRNDMIRAINIHGKLTWMLPLLDLQKIKSEHRQTIEKLVNDRNSHVHYKWKTVEVKVDPLEGEKMLREFKKIRMAVSYFKRYESNVLFNKNKRKLINKLAEKGY</sequence>
<organism evidence="1 2">
    <name type="scientific">Chitinophaga defluvii</name>
    <dbReference type="NCBI Taxonomy" id="3163343"/>
    <lineage>
        <taxon>Bacteria</taxon>
        <taxon>Pseudomonadati</taxon>
        <taxon>Bacteroidota</taxon>
        <taxon>Chitinophagia</taxon>
        <taxon>Chitinophagales</taxon>
        <taxon>Chitinophagaceae</taxon>
        <taxon>Chitinophaga</taxon>
    </lineage>
</organism>
<comment type="caution">
    <text evidence="1">The sequence shown here is derived from an EMBL/GenBank/DDBJ whole genome shotgun (WGS) entry which is preliminary data.</text>
</comment>
<gene>
    <name evidence="1" type="ORF">ABR189_22495</name>
</gene>
<evidence type="ECO:0000313" key="2">
    <source>
        <dbReference type="Proteomes" id="UP001549749"/>
    </source>
</evidence>
<keyword evidence="2" id="KW-1185">Reference proteome</keyword>
<reference evidence="1 2" key="1">
    <citation type="submission" date="2024-06" db="EMBL/GenBank/DDBJ databases">
        <title>Chitinophaga defluvii sp. nov., isolated from municipal sewage.</title>
        <authorList>
            <person name="Zhang L."/>
        </authorList>
    </citation>
    <scope>NUCLEOTIDE SEQUENCE [LARGE SCALE GENOMIC DNA]</scope>
    <source>
        <strain evidence="1 2">H8</strain>
    </source>
</reference>